<dbReference type="GO" id="GO:0000160">
    <property type="term" value="P:phosphorelay signal transduction system"/>
    <property type="evidence" value="ECO:0007669"/>
    <property type="project" value="InterPro"/>
</dbReference>
<dbReference type="PROSITE" id="PS50110">
    <property type="entry name" value="RESPONSE_REGULATORY"/>
    <property type="match status" value="1"/>
</dbReference>
<dbReference type="InterPro" id="IPR011006">
    <property type="entry name" value="CheY-like_superfamily"/>
</dbReference>
<dbReference type="Gene3D" id="3.40.50.2300">
    <property type="match status" value="1"/>
</dbReference>
<dbReference type="InterPro" id="IPR050595">
    <property type="entry name" value="Bact_response_regulator"/>
</dbReference>
<keyword evidence="5" id="KW-1185">Reference proteome</keyword>
<dbReference type="AlphaFoldDB" id="A0A2P7QRK9"/>
<evidence type="ECO:0000256" key="1">
    <source>
        <dbReference type="ARBA" id="ARBA00022553"/>
    </source>
</evidence>
<dbReference type="EMBL" id="PXYI01000003">
    <property type="protein sequence ID" value="PSJ40618.1"/>
    <property type="molecule type" value="Genomic_DNA"/>
</dbReference>
<sequence>MARPGGCAVTAERIISVVEDDESLRVALVGLLRASGYAGRGFASSEDYLGVRDGTCECVVTDIHLPGASGIEMIGLLRALGDDTPVIVITARPEPALEREAIGRGALCILRKPVEAKILLDCVVRALGA</sequence>
<feature type="modified residue" description="4-aspartylphosphate" evidence="2">
    <location>
        <position position="62"/>
    </location>
</feature>
<protein>
    <submittedName>
        <fullName evidence="4">Response regulator</fullName>
    </submittedName>
</protein>
<gene>
    <name evidence="4" type="ORF">C7I55_09850</name>
</gene>
<accession>A0A2P7QRK9</accession>
<evidence type="ECO:0000313" key="5">
    <source>
        <dbReference type="Proteomes" id="UP000241167"/>
    </source>
</evidence>
<dbReference type="SMART" id="SM00448">
    <property type="entry name" value="REC"/>
    <property type="match status" value="1"/>
</dbReference>
<organism evidence="4 5">
    <name type="scientific">Allosphingosinicella deserti</name>
    <dbReference type="NCBI Taxonomy" id="2116704"/>
    <lineage>
        <taxon>Bacteria</taxon>
        <taxon>Pseudomonadati</taxon>
        <taxon>Pseudomonadota</taxon>
        <taxon>Alphaproteobacteria</taxon>
        <taxon>Sphingomonadales</taxon>
        <taxon>Sphingomonadaceae</taxon>
        <taxon>Allosphingosinicella</taxon>
    </lineage>
</organism>
<evidence type="ECO:0000256" key="2">
    <source>
        <dbReference type="PROSITE-ProRule" id="PRU00169"/>
    </source>
</evidence>
<feature type="domain" description="Response regulatory" evidence="3">
    <location>
        <begin position="14"/>
        <end position="127"/>
    </location>
</feature>
<dbReference type="Proteomes" id="UP000241167">
    <property type="component" value="Unassembled WGS sequence"/>
</dbReference>
<evidence type="ECO:0000259" key="3">
    <source>
        <dbReference type="PROSITE" id="PS50110"/>
    </source>
</evidence>
<evidence type="ECO:0000313" key="4">
    <source>
        <dbReference type="EMBL" id="PSJ40618.1"/>
    </source>
</evidence>
<proteinExistence type="predicted"/>
<dbReference type="PANTHER" id="PTHR44591">
    <property type="entry name" value="STRESS RESPONSE REGULATOR PROTEIN 1"/>
    <property type="match status" value="1"/>
</dbReference>
<keyword evidence="1 2" id="KW-0597">Phosphoprotein</keyword>
<reference evidence="4 5" key="1">
    <citation type="submission" date="2018-03" db="EMBL/GenBank/DDBJ databases">
        <title>The draft genome of Sphingosinicella sp. GL-C-18.</title>
        <authorList>
            <person name="Liu L."/>
            <person name="Li L."/>
            <person name="Liang L."/>
            <person name="Zhang X."/>
            <person name="Wang T."/>
        </authorList>
    </citation>
    <scope>NUCLEOTIDE SEQUENCE [LARGE SCALE GENOMIC DNA]</scope>
    <source>
        <strain evidence="4 5">GL-C-18</strain>
    </source>
</reference>
<comment type="caution">
    <text evidence="4">The sequence shown here is derived from an EMBL/GenBank/DDBJ whole genome shotgun (WGS) entry which is preliminary data.</text>
</comment>
<name>A0A2P7QRK9_9SPHN</name>
<dbReference type="SUPFAM" id="SSF52172">
    <property type="entry name" value="CheY-like"/>
    <property type="match status" value="1"/>
</dbReference>
<dbReference type="PANTHER" id="PTHR44591:SF25">
    <property type="entry name" value="CHEMOTAXIS TWO-COMPONENT RESPONSE REGULATOR"/>
    <property type="match status" value="1"/>
</dbReference>
<dbReference type="Pfam" id="PF00072">
    <property type="entry name" value="Response_reg"/>
    <property type="match status" value="1"/>
</dbReference>
<dbReference type="InterPro" id="IPR001789">
    <property type="entry name" value="Sig_transdc_resp-reg_receiver"/>
</dbReference>